<name>A0A0A9E215_ARUDO</name>
<accession>A0A0A9E215</accession>
<keyword evidence="1" id="KW-0732">Signal</keyword>
<evidence type="ECO:0008006" key="3">
    <source>
        <dbReference type="Google" id="ProtNLM"/>
    </source>
</evidence>
<proteinExistence type="predicted"/>
<evidence type="ECO:0000313" key="2">
    <source>
        <dbReference type="EMBL" id="JAD93043.1"/>
    </source>
</evidence>
<dbReference type="AlphaFoldDB" id="A0A0A9E215"/>
<organism evidence="2">
    <name type="scientific">Arundo donax</name>
    <name type="common">Giant reed</name>
    <name type="synonym">Donax arundinaceus</name>
    <dbReference type="NCBI Taxonomy" id="35708"/>
    <lineage>
        <taxon>Eukaryota</taxon>
        <taxon>Viridiplantae</taxon>
        <taxon>Streptophyta</taxon>
        <taxon>Embryophyta</taxon>
        <taxon>Tracheophyta</taxon>
        <taxon>Spermatophyta</taxon>
        <taxon>Magnoliopsida</taxon>
        <taxon>Liliopsida</taxon>
        <taxon>Poales</taxon>
        <taxon>Poaceae</taxon>
        <taxon>PACMAD clade</taxon>
        <taxon>Arundinoideae</taxon>
        <taxon>Arundineae</taxon>
        <taxon>Arundo</taxon>
    </lineage>
</organism>
<dbReference type="EMBL" id="GBRH01204852">
    <property type="protein sequence ID" value="JAD93043.1"/>
    <property type="molecule type" value="Transcribed_RNA"/>
</dbReference>
<feature type="signal peptide" evidence="1">
    <location>
        <begin position="1"/>
        <end position="26"/>
    </location>
</feature>
<protein>
    <recommendedName>
        <fullName evidence="3">Secreted protein</fullName>
    </recommendedName>
</protein>
<feature type="chain" id="PRO_5002061712" description="Secreted protein" evidence="1">
    <location>
        <begin position="27"/>
        <end position="150"/>
    </location>
</feature>
<reference evidence="2" key="1">
    <citation type="submission" date="2014-09" db="EMBL/GenBank/DDBJ databases">
        <authorList>
            <person name="Magalhaes I.L.F."/>
            <person name="Oliveira U."/>
            <person name="Santos F.R."/>
            <person name="Vidigal T.H.D.A."/>
            <person name="Brescovit A.D."/>
            <person name="Santos A.J."/>
        </authorList>
    </citation>
    <scope>NUCLEOTIDE SEQUENCE</scope>
    <source>
        <tissue evidence="2">Shoot tissue taken approximately 20 cm above the soil surface</tissue>
    </source>
</reference>
<sequence length="150" mass="15776">MSACSWPTRSSLLSAWMLLGKELAFAPPSSSIRETSSEETGSTCSATAISLWAVPAFLCASTDRGLVGILAKLQWFSKFLESLWELVSIIETSSDVVSSSAFSSKGLSSSTLSFNTPLSSGLPSETFSSADTGKCIVAASWTTSEEALLL</sequence>
<evidence type="ECO:0000256" key="1">
    <source>
        <dbReference type="SAM" id="SignalP"/>
    </source>
</evidence>
<reference evidence="2" key="2">
    <citation type="journal article" date="2015" name="Data Brief">
        <title>Shoot transcriptome of the giant reed, Arundo donax.</title>
        <authorList>
            <person name="Barrero R.A."/>
            <person name="Guerrero F.D."/>
            <person name="Moolhuijzen P."/>
            <person name="Goolsby J.A."/>
            <person name="Tidwell J."/>
            <person name="Bellgard S.E."/>
            <person name="Bellgard M.I."/>
        </authorList>
    </citation>
    <scope>NUCLEOTIDE SEQUENCE</scope>
    <source>
        <tissue evidence="2">Shoot tissue taken approximately 20 cm above the soil surface</tissue>
    </source>
</reference>